<dbReference type="STRING" id="1123010.SAMN02745724_01662"/>
<dbReference type="InterPro" id="IPR043128">
    <property type="entry name" value="Rev_trsase/Diguanyl_cyclase"/>
</dbReference>
<sequence length="824" mass="94644">MLIFILTSNISDPTQKAIDKTYSIHNNTSYFLDISNKLTLTDLLKKPDLFIKAPLSNIPWSFTQQTYWLNMQLKNNTPQNYALVAHFDNPMLDVLEVVQLNSNKKIIKQNKMGDLNFKLTLSEQNLPSFEFNIASKQQTRLLIKIKTTGVAKTPIRIYEAHDFLTLSKDTHLIWGIFIGIMLMIALYNLVLFFGIKDSVYLIYISYILSVIMQMGVVLGFGNLLWPDFIHSFFQKNIISLNYLVAICTLFFAIFFLHYHKEKGKLYNIGIYYASIMTLFGVISLWLPEYIAAQIFFVFLFFFYLVSFILIIAKLKTNFNWAKFYIISWLPLIIGAAIQPMMLTGIIEYSFLARYAFMIGVLLEVTLMAMALAERMRHQKEIAFYNATHDQDLHLPNLNFLESTMQSLIDTKRKFSICLIEVLNFNDISPYITNEESAALVSHIANDINNYINLDSHFLYFEQKPDTLIKIAKAKDGVLAVLVSRFINVQELTNQLTQMQNSLSKDIKISGLLIDLKTKIGIFSVQEDTHFATVMIKKAFQALEQAKRESLNLSFYQMSETYNIAQKLTLATELQLAIHNNDLHLFHQPQINLKDASVHGSEVLLRWQHPIHGFVSPDMFIRIAEDTGIINELTMWVLNTACQQLNTLVSKGYDQHSLSINISGKDIAMQNFLSKVKNILSHFNTPTHLLNFELTESVMVSDFQHLSNLMSKLSVMGIQVSVDDYGTGYSSLTYISQLPFNELKIDKSFILDLADSTRHQTIVKTTIDMAKSLKLKVVAEGVESAEIEKILTDCHCDLVQGYYYSKPLPFEQYLQWLENYTQQDK</sequence>
<feature type="domain" description="EAL" evidence="2">
    <location>
        <begin position="566"/>
        <end position="820"/>
    </location>
</feature>
<dbReference type="GO" id="GO:0071111">
    <property type="term" value="F:cyclic-guanylate-specific phosphodiesterase activity"/>
    <property type="evidence" value="ECO:0007669"/>
    <property type="project" value="InterPro"/>
</dbReference>
<dbReference type="Proteomes" id="UP000198862">
    <property type="component" value="Unassembled WGS sequence"/>
</dbReference>
<dbReference type="Pfam" id="PF07695">
    <property type="entry name" value="7TMR-DISM_7TM"/>
    <property type="match status" value="1"/>
</dbReference>
<dbReference type="Gene3D" id="3.20.20.450">
    <property type="entry name" value="EAL domain"/>
    <property type="match status" value="1"/>
</dbReference>
<name>A0A1I1J521_9GAMM</name>
<reference evidence="3 4" key="1">
    <citation type="submission" date="2016-10" db="EMBL/GenBank/DDBJ databases">
        <authorList>
            <person name="de Groot N.N."/>
        </authorList>
    </citation>
    <scope>NUCLEOTIDE SEQUENCE [LARGE SCALE GENOMIC DNA]</scope>
    <source>
        <strain evidence="3 4">DSM 6059</strain>
    </source>
</reference>
<protein>
    <submittedName>
        <fullName evidence="3">Diguanylate cyclase/phosphodiesterase</fullName>
    </submittedName>
</protein>
<dbReference type="SMART" id="SM00052">
    <property type="entry name" value="EAL"/>
    <property type="match status" value="1"/>
</dbReference>
<dbReference type="SUPFAM" id="SSF141868">
    <property type="entry name" value="EAL domain-like"/>
    <property type="match status" value="1"/>
</dbReference>
<evidence type="ECO:0000259" key="2">
    <source>
        <dbReference type="PROSITE" id="PS50883"/>
    </source>
</evidence>
<dbReference type="InterPro" id="IPR011622">
    <property type="entry name" value="7TMR_DISM_rcpt_extracell_dom2"/>
</dbReference>
<feature type="transmembrane region" description="Helical" evidence="1">
    <location>
        <begin position="323"/>
        <end position="346"/>
    </location>
</feature>
<dbReference type="RefSeq" id="WP_177207986.1">
    <property type="nucleotide sequence ID" value="NZ_FOLO01000009.1"/>
</dbReference>
<organism evidence="3 4">
    <name type="scientific">Pseudoalteromonas denitrificans DSM 6059</name>
    <dbReference type="NCBI Taxonomy" id="1123010"/>
    <lineage>
        <taxon>Bacteria</taxon>
        <taxon>Pseudomonadati</taxon>
        <taxon>Pseudomonadota</taxon>
        <taxon>Gammaproteobacteria</taxon>
        <taxon>Alteromonadales</taxon>
        <taxon>Pseudoalteromonadaceae</taxon>
        <taxon>Pseudoalteromonas</taxon>
    </lineage>
</organism>
<dbReference type="InterPro" id="IPR035919">
    <property type="entry name" value="EAL_sf"/>
</dbReference>
<dbReference type="Gene3D" id="2.60.40.2380">
    <property type="match status" value="1"/>
</dbReference>
<dbReference type="PROSITE" id="PS50883">
    <property type="entry name" value="EAL"/>
    <property type="match status" value="1"/>
</dbReference>
<feature type="transmembrane region" description="Helical" evidence="1">
    <location>
        <begin position="292"/>
        <end position="311"/>
    </location>
</feature>
<evidence type="ECO:0000313" key="3">
    <source>
        <dbReference type="EMBL" id="SFC43719.1"/>
    </source>
</evidence>
<dbReference type="PANTHER" id="PTHR33121">
    <property type="entry name" value="CYCLIC DI-GMP PHOSPHODIESTERASE PDEF"/>
    <property type="match status" value="1"/>
</dbReference>
<feature type="transmembrane region" description="Helical" evidence="1">
    <location>
        <begin position="237"/>
        <end position="256"/>
    </location>
</feature>
<evidence type="ECO:0000256" key="1">
    <source>
        <dbReference type="SAM" id="Phobius"/>
    </source>
</evidence>
<dbReference type="InterPro" id="IPR050706">
    <property type="entry name" value="Cyclic-di-GMP_PDE-like"/>
</dbReference>
<keyword evidence="1" id="KW-0472">Membrane</keyword>
<feature type="transmembrane region" description="Helical" evidence="1">
    <location>
        <begin position="200"/>
        <end position="225"/>
    </location>
</feature>
<dbReference type="Gene3D" id="3.30.70.270">
    <property type="match status" value="1"/>
</dbReference>
<dbReference type="CDD" id="cd01948">
    <property type="entry name" value="EAL"/>
    <property type="match status" value="1"/>
</dbReference>
<feature type="transmembrane region" description="Helical" evidence="1">
    <location>
        <begin position="352"/>
        <end position="372"/>
    </location>
</feature>
<evidence type="ECO:0000313" key="4">
    <source>
        <dbReference type="Proteomes" id="UP000198862"/>
    </source>
</evidence>
<keyword evidence="4" id="KW-1185">Reference proteome</keyword>
<accession>A0A1I1J521</accession>
<keyword evidence="1" id="KW-0812">Transmembrane</keyword>
<dbReference type="PANTHER" id="PTHR33121:SF70">
    <property type="entry name" value="SIGNALING PROTEIN YKOW"/>
    <property type="match status" value="1"/>
</dbReference>
<dbReference type="Pfam" id="PF07696">
    <property type="entry name" value="7TMR-DISMED2"/>
    <property type="match status" value="1"/>
</dbReference>
<dbReference type="EMBL" id="FOLO01000009">
    <property type="protein sequence ID" value="SFC43719.1"/>
    <property type="molecule type" value="Genomic_DNA"/>
</dbReference>
<dbReference type="InterPro" id="IPR001633">
    <property type="entry name" value="EAL_dom"/>
</dbReference>
<proteinExistence type="predicted"/>
<keyword evidence="1" id="KW-1133">Transmembrane helix</keyword>
<feature type="transmembrane region" description="Helical" evidence="1">
    <location>
        <begin position="268"/>
        <end position="286"/>
    </location>
</feature>
<dbReference type="AlphaFoldDB" id="A0A1I1J521"/>
<gene>
    <name evidence="3" type="ORF">SAMN02745724_01662</name>
</gene>
<feature type="transmembrane region" description="Helical" evidence="1">
    <location>
        <begin position="172"/>
        <end position="193"/>
    </location>
</feature>
<dbReference type="InterPro" id="IPR011623">
    <property type="entry name" value="7TMR_DISM_rcpt_extracell_dom1"/>
</dbReference>
<dbReference type="Pfam" id="PF00563">
    <property type="entry name" value="EAL"/>
    <property type="match status" value="1"/>
</dbReference>